<evidence type="ECO:0000256" key="2">
    <source>
        <dbReference type="ARBA" id="ARBA00009543"/>
    </source>
</evidence>
<reference evidence="12 13" key="1">
    <citation type="journal article" date="2018" name="Sci. Rep.">
        <title>Genomic signatures of local adaptation to the degree of environmental predictability in rotifers.</title>
        <authorList>
            <person name="Franch-Gras L."/>
            <person name="Hahn C."/>
            <person name="Garcia-Roger E.M."/>
            <person name="Carmona M.J."/>
            <person name="Serra M."/>
            <person name="Gomez A."/>
        </authorList>
    </citation>
    <scope>NUCLEOTIDE SEQUENCE [LARGE SCALE GENOMIC DNA]</scope>
    <source>
        <strain evidence="12">HYR1</strain>
    </source>
</reference>
<dbReference type="InterPro" id="IPR040504">
    <property type="entry name" value="TFIIF_beta_N"/>
</dbReference>
<dbReference type="Pfam" id="PF17683">
    <property type="entry name" value="TFIIF_beta_N"/>
    <property type="match status" value="1"/>
</dbReference>
<proteinExistence type="inferred from homology"/>
<dbReference type="OrthoDB" id="26094at2759"/>
<evidence type="ECO:0000256" key="9">
    <source>
        <dbReference type="SAM" id="MobiDB-lite"/>
    </source>
</evidence>
<dbReference type="PANTHER" id="PTHR10445:SF0">
    <property type="entry name" value="GENERAL TRANSCRIPTION FACTOR IIF SUBUNIT 2"/>
    <property type="match status" value="1"/>
</dbReference>
<feature type="domain" description="TFIIF beta subunit HTH" evidence="10">
    <location>
        <begin position="202"/>
        <end position="265"/>
    </location>
</feature>
<name>A0A3M7Q1L3_BRAPC</name>
<keyword evidence="5" id="KW-0238">DNA-binding</keyword>
<dbReference type="AlphaFoldDB" id="A0A3M7Q1L3"/>
<keyword evidence="7" id="KW-0539">Nucleus</keyword>
<keyword evidence="13" id="KW-1185">Reference proteome</keyword>
<dbReference type="Proteomes" id="UP000276133">
    <property type="component" value="Unassembled WGS sequence"/>
</dbReference>
<gene>
    <name evidence="12" type="ORF">BpHYR1_015889</name>
</gene>
<keyword evidence="4" id="KW-0805">Transcription regulation</keyword>
<organism evidence="12 13">
    <name type="scientific">Brachionus plicatilis</name>
    <name type="common">Marine rotifer</name>
    <name type="synonym">Brachionus muelleri</name>
    <dbReference type="NCBI Taxonomy" id="10195"/>
    <lineage>
        <taxon>Eukaryota</taxon>
        <taxon>Metazoa</taxon>
        <taxon>Spiralia</taxon>
        <taxon>Gnathifera</taxon>
        <taxon>Rotifera</taxon>
        <taxon>Eurotatoria</taxon>
        <taxon>Monogononta</taxon>
        <taxon>Pseudotrocha</taxon>
        <taxon>Ploima</taxon>
        <taxon>Brachionidae</taxon>
        <taxon>Brachionus</taxon>
    </lineage>
</organism>
<evidence type="ECO:0000256" key="8">
    <source>
        <dbReference type="ARBA" id="ARBA00033388"/>
    </source>
</evidence>
<evidence type="ECO:0000313" key="12">
    <source>
        <dbReference type="EMBL" id="RNA04881.1"/>
    </source>
</evidence>
<evidence type="ECO:0000256" key="7">
    <source>
        <dbReference type="ARBA" id="ARBA00023242"/>
    </source>
</evidence>
<sequence length="320" mass="36384">MSDPKASSSNQTSSTSNVIGNVGPTLLDCSKSSTGVWLVKVPKYLATKWNEAQDNTDVGVIRITQSKVGQKSAQEVAFHLNESLGKTVNIKVGNRTLEQPVPVEHKFVMTPFNNQSVYVLKQTEEGGKENLQICGKVMQRAECTPVQNDTSYLKLKKETVRSFTEPKRQIKIASDFVPRTHFLPKSFHAERMEKKDKVKKLRKEKEEVLDILFNAFQKHQFYNIKDLVKITQQPTSYLKEILHEICRYNAKGDHKNTWELKDDFKQTGSGSVDEKKKAAAAKLTKEIENDDALMDEEDEDDDFDDLDDDDDDDDGMIETM</sequence>
<dbReference type="GO" id="GO:0006368">
    <property type="term" value="P:transcription elongation by RNA polymerase II"/>
    <property type="evidence" value="ECO:0007669"/>
    <property type="project" value="UniProtKB-ARBA"/>
</dbReference>
<dbReference type="GO" id="GO:0006367">
    <property type="term" value="P:transcription initiation at RNA polymerase II promoter"/>
    <property type="evidence" value="ECO:0007669"/>
    <property type="project" value="InterPro"/>
</dbReference>
<evidence type="ECO:0000256" key="6">
    <source>
        <dbReference type="ARBA" id="ARBA00023163"/>
    </source>
</evidence>
<evidence type="ECO:0000256" key="4">
    <source>
        <dbReference type="ARBA" id="ARBA00023015"/>
    </source>
</evidence>
<feature type="compositionally biased region" description="Basic and acidic residues" evidence="9">
    <location>
        <begin position="272"/>
        <end position="287"/>
    </location>
</feature>
<dbReference type="SUPFAM" id="SSF50916">
    <property type="entry name" value="Rap30/74 interaction domains"/>
    <property type="match status" value="1"/>
</dbReference>
<evidence type="ECO:0000256" key="5">
    <source>
        <dbReference type="ARBA" id="ARBA00023125"/>
    </source>
</evidence>
<dbReference type="GO" id="GO:0005674">
    <property type="term" value="C:transcription factor TFIIF complex"/>
    <property type="evidence" value="ECO:0007669"/>
    <property type="project" value="InterPro"/>
</dbReference>
<dbReference type="InterPro" id="IPR036388">
    <property type="entry name" value="WH-like_DNA-bd_sf"/>
</dbReference>
<dbReference type="InterPro" id="IPR040450">
    <property type="entry name" value="TFIIF_beta_HTH"/>
</dbReference>
<feature type="compositionally biased region" description="Acidic residues" evidence="9">
    <location>
        <begin position="288"/>
        <end position="320"/>
    </location>
</feature>
<evidence type="ECO:0000259" key="10">
    <source>
        <dbReference type="Pfam" id="PF02270"/>
    </source>
</evidence>
<dbReference type="CDD" id="cd07980">
    <property type="entry name" value="TFIIF_beta"/>
    <property type="match status" value="1"/>
</dbReference>
<dbReference type="PANTHER" id="PTHR10445">
    <property type="entry name" value="GENERAL TRANSCRIPTION FACTOR IIF SUBUNIT 2"/>
    <property type="match status" value="1"/>
</dbReference>
<dbReference type="Pfam" id="PF02270">
    <property type="entry name" value="TFIIF_beta"/>
    <property type="match status" value="1"/>
</dbReference>
<keyword evidence="6" id="KW-0804">Transcription</keyword>
<evidence type="ECO:0000256" key="1">
    <source>
        <dbReference type="ARBA" id="ARBA00004123"/>
    </source>
</evidence>
<evidence type="ECO:0000256" key="3">
    <source>
        <dbReference type="ARBA" id="ARBA00020815"/>
    </source>
</evidence>
<dbReference type="SUPFAM" id="SSF46785">
    <property type="entry name" value="Winged helix' DNA-binding domain"/>
    <property type="match status" value="1"/>
</dbReference>
<protein>
    <recommendedName>
        <fullName evidence="3">General transcription factor IIF subunit 2</fullName>
    </recommendedName>
    <alternativeName>
        <fullName evidence="8">Transcription initiation factor IIF subunit beta</fullName>
    </alternativeName>
</protein>
<comment type="subcellular location">
    <subcellularLocation>
        <location evidence="1">Nucleus</location>
    </subcellularLocation>
</comment>
<dbReference type="InterPro" id="IPR011039">
    <property type="entry name" value="TFIIF_interaction"/>
</dbReference>
<feature type="region of interest" description="Disordered" evidence="9">
    <location>
        <begin position="264"/>
        <end position="320"/>
    </location>
</feature>
<dbReference type="InterPro" id="IPR036390">
    <property type="entry name" value="WH_DNA-bd_sf"/>
</dbReference>
<evidence type="ECO:0000313" key="13">
    <source>
        <dbReference type="Proteomes" id="UP000276133"/>
    </source>
</evidence>
<dbReference type="GO" id="GO:0003677">
    <property type="term" value="F:DNA binding"/>
    <property type="evidence" value="ECO:0007669"/>
    <property type="project" value="UniProtKB-KW"/>
</dbReference>
<comment type="similarity">
    <text evidence="2">Belongs to the TFIIF beta subunit family.</text>
</comment>
<dbReference type="InterPro" id="IPR003196">
    <property type="entry name" value="TFIIF_beta"/>
</dbReference>
<accession>A0A3M7Q1L3</accession>
<dbReference type="EMBL" id="REGN01007934">
    <property type="protein sequence ID" value="RNA04881.1"/>
    <property type="molecule type" value="Genomic_DNA"/>
</dbReference>
<feature type="domain" description="TFIIF beta subunit N-terminal" evidence="11">
    <location>
        <begin position="35"/>
        <end position="132"/>
    </location>
</feature>
<dbReference type="Gene3D" id="1.10.10.10">
    <property type="entry name" value="Winged helix-like DNA-binding domain superfamily/Winged helix DNA-binding domain"/>
    <property type="match status" value="1"/>
</dbReference>
<dbReference type="FunFam" id="1.10.10.10:FF:000035">
    <property type="entry name" value="General transcription factor IIF subunit 2"/>
    <property type="match status" value="1"/>
</dbReference>
<evidence type="ECO:0000259" key="11">
    <source>
        <dbReference type="Pfam" id="PF17683"/>
    </source>
</evidence>
<dbReference type="STRING" id="10195.A0A3M7Q1L3"/>
<comment type="caution">
    <text evidence="12">The sequence shown here is derived from an EMBL/GenBank/DDBJ whole genome shotgun (WGS) entry which is preliminary data.</text>
</comment>